<protein>
    <submittedName>
        <fullName evidence="9">PLDc_N domain-containing protein</fullName>
    </submittedName>
</protein>
<keyword evidence="5 7" id="KW-0472">Membrane</keyword>
<dbReference type="Pfam" id="PF13396">
    <property type="entry name" value="PLDc_N"/>
    <property type="match status" value="1"/>
</dbReference>
<gene>
    <name evidence="9" type="ORF">DTO57_10265</name>
</gene>
<dbReference type="Proteomes" id="UP000253508">
    <property type="component" value="Unassembled WGS sequence"/>
</dbReference>
<keyword evidence="2" id="KW-1003">Cell membrane</keyword>
<comment type="caution">
    <text evidence="9">The sequence shown here is derived from an EMBL/GenBank/DDBJ whole genome shotgun (WGS) entry which is preliminary data.</text>
</comment>
<reference evidence="9 10" key="1">
    <citation type="submission" date="2018-07" db="EMBL/GenBank/DDBJ databases">
        <title>Microbacterium endoborsara sp. nov., a novel actinobacterium isolated from Borszczowia aralocaspica.</title>
        <authorList>
            <person name="An D."/>
        </authorList>
    </citation>
    <scope>NUCLEOTIDE SEQUENCE [LARGE SCALE GENOMIC DNA]</scope>
    <source>
        <strain evidence="9 10">C1.15228</strain>
    </source>
</reference>
<name>A0A367XY75_9MICO</name>
<keyword evidence="4 7" id="KW-1133">Transmembrane helix</keyword>
<evidence type="ECO:0000256" key="6">
    <source>
        <dbReference type="SAM" id="MobiDB-lite"/>
    </source>
</evidence>
<dbReference type="InterPro" id="IPR027379">
    <property type="entry name" value="CLS_N"/>
</dbReference>
<feature type="compositionally biased region" description="Basic and acidic residues" evidence="6">
    <location>
        <begin position="108"/>
        <end position="123"/>
    </location>
</feature>
<feature type="domain" description="Cardiolipin synthase N-terminal" evidence="8">
    <location>
        <begin position="14"/>
        <end position="58"/>
    </location>
</feature>
<evidence type="ECO:0000256" key="4">
    <source>
        <dbReference type="ARBA" id="ARBA00022989"/>
    </source>
</evidence>
<feature type="region of interest" description="Disordered" evidence="6">
    <location>
        <begin position="104"/>
        <end position="123"/>
    </location>
</feature>
<keyword evidence="10" id="KW-1185">Reference proteome</keyword>
<evidence type="ECO:0000313" key="10">
    <source>
        <dbReference type="Proteomes" id="UP000253508"/>
    </source>
</evidence>
<evidence type="ECO:0000256" key="5">
    <source>
        <dbReference type="ARBA" id="ARBA00023136"/>
    </source>
</evidence>
<keyword evidence="3 7" id="KW-0812">Transmembrane</keyword>
<accession>A0A367XY75</accession>
<sequence length="123" mass="13842">MGRLLIPLVLIALAFWVVSFVDCAMQPPTRHRGASKKVWILITIIPVIGGLLWWTIGRAKPGQIPQVGAPIPPDDDPSFEQRMAEDRIRKLEDEIALLDMEEAFNMPDAEKPDVDDPDTDDRK</sequence>
<comment type="subcellular location">
    <subcellularLocation>
        <location evidence="1">Cell membrane</location>
        <topology evidence="1">Multi-pass membrane protein</topology>
    </subcellularLocation>
</comment>
<evidence type="ECO:0000259" key="8">
    <source>
        <dbReference type="Pfam" id="PF13396"/>
    </source>
</evidence>
<evidence type="ECO:0000256" key="1">
    <source>
        <dbReference type="ARBA" id="ARBA00004651"/>
    </source>
</evidence>
<dbReference type="GO" id="GO:0005886">
    <property type="term" value="C:plasma membrane"/>
    <property type="evidence" value="ECO:0007669"/>
    <property type="project" value="UniProtKB-SubCell"/>
</dbReference>
<organism evidence="9 10">
    <name type="scientific">Microbacterium sorbitolivorans</name>
    <dbReference type="NCBI Taxonomy" id="1867410"/>
    <lineage>
        <taxon>Bacteria</taxon>
        <taxon>Bacillati</taxon>
        <taxon>Actinomycetota</taxon>
        <taxon>Actinomycetes</taxon>
        <taxon>Micrococcales</taxon>
        <taxon>Microbacteriaceae</taxon>
        <taxon>Microbacterium</taxon>
    </lineage>
</organism>
<feature type="transmembrane region" description="Helical" evidence="7">
    <location>
        <begin position="39"/>
        <end position="56"/>
    </location>
</feature>
<evidence type="ECO:0000256" key="3">
    <source>
        <dbReference type="ARBA" id="ARBA00022692"/>
    </source>
</evidence>
<dbReference type="OrthoDB" id="3298527at2"/>
<dbReference type="EMBL" id="QORO01000003">
    <property type="protein sequence ID" value="RCK58534.1"/>
    <property type="molecule type" value="Genomic_DNA"/>
</dbReference>
<evidence type="ECO:0000256" key="7">
    <source>
        <dbReference type="SAM" id="Phobius"/>
    </source>
</evidence>
<dbReference type="AlphaFoldDB" id="A0A367XY75"/>
<dbReference type="RefSeq" id="WP_114118138.1">
    <property type="nucleotide sequence ID" value="NZ_BMHU01000002.1"/>
</dbReference>
<proteinExistence type="predicted"/>
<evidence type="ECO:0000313" key="9">
    <source>
        <dbReference type="EMBL" id="RCK58534.1"/>
    </source>
</evidence>
<evidence type="ECO:0000256" key="2">
    <source>
        <dbReference type="ARBA" id="ARBA00022475"/>
    </source>
</evidence>